<dbReference type="InterPro" id="IPR011989">
    <property type="entry name" value="ARM-like"/>
</dbReference>
<feature type="domain" description="Maestro/Maestro-like HEAT-repeats" evidence="3">
    <location>
        <begin position="511"/>
        <end position="782"/>
    </location>
</feature>
<comment type="caution">
    <text evidence="4">The sequence shown here is derived from an EMBL/GenBank/DDBJ whole genome shotgun (WGS) entry which is preliminary data.</text>
</comment>
<dbReference type="Proteomes" id="UP000826234">
    <property type="component" value="Unassembled WGS sequence"/>
</dbReference>
<dbReference type="Gene3D" id="1.25.10.10">
    <property type="entry name" value="Leucine-rich Repeat Variant"/>
    <property type="match status" value="1"/>
</dbReference>
<dbReference type="InterPro" id="IPR055406">
    <property type="entry name" value="HEAT_Maestro"/>
</dbReference>
<organism evidence="4 5">
    <name type="scientific">Phrynosoma platyrhinos</name>
    <name type="common">Desert horned lizard</name>
    <dbReference type="NCBI Taxonomy" id="52577"/>
    <lineage>
        <taxon>Eukaryota</taxon>
        <taxon>Metazoa</taxon>
        <taxon>Chordata</taxon>
        <taxon>Craniata</taxon>
        <taxon>Vertebrata</taxon>
        <taxon>Euteleostomi</taxon>
        <taxon>Lepidosauria</taxon>
        <taxon>Squamata</taxon>
        <taxon>Bifurcata</taxon>
        <taxon>Unidentata</taxon>
        <taxon>Episquamata</taxon>
        <taxon>Toxicofera</taxon>
        <taxon>Iguania</taxon>
        <taxon>Phrynosomatidae</taxon>
        <taxon>Phrynosomatinae</taxon>
        <taxon>Phrynosoma</taxon>
    </lineage>
</organism>
<evidence type="ECO:0000313" key="4">
    <source>
        <dbReference type="EMBL" id="KAH0618583.1"/>
    </source>
</evidence>
<evidence type="ECO:0000259" key="3">
    <source>
        <dbReference type="Pfam" id="PF23227"/>
    </source>
</evidence>
<reference evidence="4 5" key="1">
    <citation type="journal article" date="2022" name="Gigascience">
        <title>A chromosome-level genome assembly and annotation of the desert horned lizard, Phrynosoma platyrhinos, provides insight into chromosomal rearrangements among reptiles.</title>
        <authorList>
            <person name="Koochekian N."/>
            <person name="Ascanio A."/>
            <person name="Farleigh K."/>
            <person name="Card D.C."/>
            <person name="Schield D.R."/>
            <person name="Castoe T.A."/>
            <person name="Jezkova T."/>
        </authorList>
    </citation>
    <scope>NUCLEOTIDE SEQUENCE [LARGE SCALE GENOMIC DNA]</scope>
    <source>
        <strain evidence="4">NK-2021</strain>
    </source>
</reference>
<dbReference type="InterPro" id="IPR048465">
    <property type="entry name" value="Maestro-like_HEAT"/>
</dbReference>
<protein>
    <recommendedName>
        <fullName evidence="6">Maestro heat-like repeat-containing protein family member 7</fullName>
    </recommendedName>
</protein>
<name>A0ABQ7SMN8_PHRPL</name>
<feature type="domain" description="Maestro-like HEAT-repeats" evidence="2">
    <location>
        <begin position="101"/>
        <end position="321"/>
    </location>
</feature>
<evidence type="ECO:0000259" key="2">
    <source>
        <dbReference type="Pfam" id="PF21047"/>
    </source>
</evidence>
<proteinExistence type="predicted"/>
<evidence type="ECO:0000256" key="1">
    <source>
        <dbReference type="ARBA" id="ARBA00022737"/>
    </source>
</evidence>
<dbReference type="PANTHER" id="PTHR23120:SF17">
    <property type="entry name" value="MAESTRO HEAT-LIKE REPEAT-CONTAINING PROTEIN FAMILY MEMBER 7"/>
    <property type="match status" value="1"/>
</dbReference>
<dbReference type="EMBL" id="JAIPUX010005289">
    <property type="protein sequence ID" value="KAH0618583.1"/>
    <property type="molecule type" value="Genomic_DNA"/>
</dbReference>
<dbReference type="Pfam" id="PF21047">
    <property type="entry name" value="HEAT_Maestro"/>
    <property type="match status" value="1"/>
</dbReference>
<sequence>MLSDSEVEEVQPASERAIQHDYNEMCQTGPQESSSKMSRNGGQNYCYGKLQFVEQIMALYNQTVQAMEAMLKCLLSKNRNTTELFLLLEQVAPWMTSAQAHERARAVNTYVFLLKFAATNPMFHMSPECPRLGLLIGQLCLLLNDPETKIGQQAMEGLYFLYSLIQRQKDTEMKTDSLEVDQYEMSKRILGIYNPVRPHQNAVQIIKEFEPHLTSKQMAEILLTALDYLKEANRHMTAASHTITSVIMECYKHKLHEQVPEIVDKIYQQLGSIYQFQDRHIMLKVISHLAHTYMAEVCNALLNCPFPIDRFSAEMWYVLVKTCSDSELTVLVNILLKKVQLSPKATGDYITPLVAASAFCKLLSTPKCSDVALYIYPRLLMALLVQVHYNIRHNVIGITVSQEEYEPVSYIVMALKTLLLSVRCYYEFAVIDKEQGWELLTSCEDHHRGVGLLARTMLQSSYYFDLQRILYLLVPFLERGDEEHQITAMAFFVELLCMPEARRLPEQYSFQRLKRGLMNEIPVIRALCIKGLVTMANWPGKEVNLLLPTMTKSLSGMDGRLFVESVAEIEKILDGHEGADCICNITLSLQELFSDNRESVRASAIYLFGKMVRRAKKNNKLVIRQQILESMVPLFLHLQEENSDISKASSYQHIFLSKSKYALEESFHFLGWKPPKQIVSWKAWYEHEDILDETCRYLVGCPQVQKQQGALQRFLYQGIFYTESPLLSIKRASIMFLGFLVLHMDSTVGKEDLDLVSQTLEGLMHDPEVSVCVTAAHAQDRVFAILSKQKNGLESNNVTAASDTAAEKLMRNSRSQNAFRNSSSSLFRVISLWKSANIN</sequence>
<dbReference type="InterPro" id="IPR016024">
    <property type="entry name" value="ARM-type_fold"/>
</dbReference>
<dbReference type="Pfam" id="PF23227">
    <property type="entry name" value="HEAT_MROH2B_C"/>
    <property type="match status" value="1"/>
</dbReference>
<keyword evidence="5" id="KW-1185">Reference proteome</keyword>
<dbReference type="PANTHER" id="PTHR23120">
    <property type="entry name" value="MAESTRO-RELATED HEAT DOMAIN-CONTAINING"/>
    <property type="match status" value="1"/>
</dbReference>
<keyword evidence="1" id="KW-0677">Repeat</keyword>
<evidence type="ECO:0000313" key="5">
    <source>
        <dbReference type="Proteomes" id="UP000826234"/>
    </source>
</evidence>
<evidence type="ECO:0008006" key="6">
    <source>
        <dbReference type="Google" id="ProtNLM"/>
    </source>
</evidence>
<dbReference type="InterPro" id="IPR045206">
    <property type="entry name" value="Maestro_heat-like_prot"/>
</dbReference>
<accession>A0ABQ7SMN8</accession>
<dbReference type="SUPFAM" id="SSF48371">
    <property type="entry name" value="ARM repeat"/>
    <property type="match status" value="1"/>
</dbReference>
<gene>
    <name evidence="4" type="ORF">JD844_017934</name>
</gene>